<feature type="signal peptide" evidence="10">
    <location>
        <begin position="1"/>
        <end position="20"/>
    </location>
</feature>
<dbReference type="InterPro" id="IPR001314">
    <property type="entry name" value="Peptidase_S1A"/>
</dbReference>
<keyword evidence="13" id="KW-1185">Reference proteome</keyword>
<dbReference type="PROSITE" id="PS50240">
    <property type="entry name" value="TRYPSIN_DOM"/>
    <property type="match status" value="1"/>
</dbReference>
<dbReference type="PROSITE" id="PS00134">
    <property type="entry name" value="TRYPSIN_HIS"/>
    <property type="match status" value="1"/>
</dbReference>
<proteinExistence type="predicted"/>
<protein>
    <submittedName>
        <fullName evidence="12">Serine protease snake</fullName>
    </submittedName>
</protein>
<evidence type="ECO:0000256" key="9">
    <source>
        <dbReference type="SAM" id="MobiDB-lite"/>
    </source>
</evidence>
<dbReference type="InterPro" id="IPR001254">
    <property type="entry name" value="Trypsin_dom"/>
</dbReference>
<evidence type="ECO:0000256" key="8">
    <source>
        <dbReference type="RuleBase" id="RU363034"/>
    </source>
</evidence>
<evidence type="ECO:0000256" key="3">
    <source>
        <dbReference type="ARBA" id="ARBA00022670"/>
    </source>
</evidence>
<reference evidence="12 13" key="1">
    <citation type="journal article" date="2015" name="Nat. Commun.">
        <title>Lucilia cuprina genome unlocks parasitic fly biology to underpin future interventions.</title>
        <authorList>
            <person name="Anstead C.A."/>
            <person name="Korhonen P.K."/>
            <person name="Young N.D."/>
            <person name="Hall R.S."/>
            <person name="Jex A.R."/>
            <person name="Murali S.C."/>
            <person name="Hughes D.S."/>
            <person name="Lee S.F."/>
            <person name="Perry T."/>
            <person name="Stroehlein A.J."/>
            <person name="Ansell B.R."/>
            <person name="Breugelmans B."/>
            <person name="Hofmann A."/>
            <person name="Qu J."/>
            <person name="Dugan S."/>
            <person name="Lee S.L."/>
            <person name="Chao H."/>
            <person name="Dinh H."/>
            <person name="Han Y."/>
            <person name="Doddapaneni H.V."/>
            <person name="Worley K.C."/>
            <person name="Muzny D.M."/>
            <person name="Ioannidis P."/>
            <person name="Waterhouse R.M."/>
            <person name="Zdobnov E.M."/>
            <person name="James P.J."/>
            <person name="Bagnall N.H."/>
            <person name="Kotze A.C."/>
            <person name="Gibbs R.A."/>
            <person name="Richards S."/>
            <person name="Batterham P."/>
            <person name="Gasser R.B."/>
        </authorList>
    </citation>
    <scope>NUCLEOTIDE SEQUENCE [LARGE SCALE GENOMIC DNA]</scope>
    <source>
        <strain evidence="12 13">LS</strain>
        <tissue evidence="12">Full body</tissue>
    </source>
</reference>
<dbReference type="GO" id="GO:0004252">
    <property type="term" value="F:serine-type endopeptidase activity"/>
    <property type="evidence" value="ECO:0007669"/>
    <property type="project" value="InterPro"/>
</dbReference>
<dbReference type="PANTHER" id="PTHR24258">
    <property type="entry name" value="SERINE PROTEASE-RELATED"/>
    <property type="match status" value="1"/>
</dbReference>
<evidence type="ECO:0000256" key="5">
    <source>
        <dbReference type="ARBA" id="ARBA00022825"/>
    </source>
</evidence>
<keyword evidence="7" id="KW-1015">Disulfide bond</keyword>
<evidence type="ECO:0000313" key="13">
    <source>
        <dbReference type="Proteomes" id="UP000037069"/>
    </source>
</evidence>
<dbReference type="OrthoDB" id="6380398at2759"/>
<dbReference type="Pfam" id="PF00089">
    <property type="entry name" value="Trypsin"/>
    <property type="match status" value="1"/>
</dbReference>
<keyword evidence="5 8" id="KW-0720">Serine protease</keyword>
<dbReference type="Gene3D" id="2.40.10.10">
    <property type="entry name" value="Trypsin-like serine proteases"/>
    <property type="match status" value="1"/>
</dbReference>
<evidence type="ECO:0000256" key="1">
    <source>
        <dbReference type="ARBA" id="ARBA00004613"/>
    </source>
</evidence>
<keyword evidence="6" id="KW-0865">Zymogen</keyword>
<keyword evidence="10" id="KW-0732">Signal</keyword>
<keyword evidence="3 8" id="KW-0645">Protease</keyword>
<dbReference type="GO" id="GO:0005576">
    <property type="term" value="C:extracellular region"/>
    <property type="evidence" value="ECO:0007669"/>
    <property type="project" value="UniProtKB-SubCell"/>
</dbReference>
<dbReference type="PRINTS" id="PR00722">
    <property type="entry name" value="CHYMOTRYPSIN"/>
</dbReference>
<dbReference type="InterPro" id="IPR043504">
    <property type="entry name" value="Peptidase_S1_PA_chymotrypsin"/>
</dbReference>
<keyword evidence="2" id="KW-0964">Secreted</keyword>
<dbReference type="AlphaFoldDB" id="A0A0L0CJ76"/>
<evidence type="ECO:0000256" key="6">
    <source>
        <dbReference type="ARBA" id="ARBA00023145"/>
    </source>
</evidence>
<dbReference type="InterPro" id="IPR018114">
    <property type="entry name" value="TRYPSIN_HIS"/>
</dbReference>
<feature type="region of interest" description="Disordered" evidence="9">
    <location>
        <begin position="131"/>
        <end position="158"/>
    </location>
</feature>
<dbReference type="SUPFAM" id="SSF50494">
    <property type="entry name" value="Trypsin-like serine proteases"/>
    <property type="match status" value="1"/>
</dbReference>
<evidence type="ECO:0000256" key="10">
    <source>
        <dbReference type="SAM" id="SignalP"/>
    </source>
</evidence>
<evidence type="ECO:0000256" key="4">
    <source>
        <dbReference type="ARBA" id="ARBA00022801"/>
    </source>
</evidence>
<sequence>MNIFYLWLLLIIPVLNVVKSQRNFYEINKTVNIREVKPVNEKVYFPGKTNEDEVNLKRLNNGLSNSFKSEPHINRLGNEDRPVIRDTSIVINIREVIPARKTSGTNSITNSLNDNSSSSLVKRVIDRIKNSSEESGEKRAIISSTSNRRNPTKNSSKEFEKNALETIVSVASSLLNLRVCEIKYAEFIQRIFPQEDDTAKDANDAEFNGRVLASPGEYPHMTALGFRSKNGKVDYKCGGSLISETFVITAAHCVNFTGQQPTKVRIGDLNLMIEESFLEPQIRNIRNIYVHPDYRTNSYYNDIALLELTEEVELTEFVRPIRLWTQPTIPFTTAHAMGYGATDFARQRTNRLTDLNMTIVSNADCNREMPKMPETNRGIISSQICARDYALNRDTCQGDSGGPLQLNIRGRRRTNRLHYQLIGITSYGLYCRSGYPSIFTRVYSYLDWIEHIVWKDSFK</sequence>
<evidence type="ECO:0000256" key="7">
    <source>
        <dbReference type="ARBA" id="ARBA00023157"/>
    </source>
</evidence>
<dbReference type="OMA" id="QICARDY"/>
<feature type="compositionally biased region" description="Polar residues" evidence="9">
    <location>
        <begin position="142"/>
        <end position="154"/>
    </location>
</feature>
<dbReference type="Proteomes" id="UP000037069">
    <property type="component" value="Unassembled WGS sequence"/>
</dbReference>
<keyword evidence="4 8" id="KW-0378">Hydrolase</keyword>
<dbReference type="PROSITE" id="PS00135">
    <property type="entry name" value="TRYPSIN_SER"/>
    <property type="match status" value="1"/>
</dbReference>
<evidence type="ECO:0000259" key="11">
    <source>
        <dbReference type="PROSITE" id="PS50240"/>
    </source>
</evidence>
<feature type="domain" description="Peptidase S1" evidence="11">
    <location>
        <begin position="206"/>
        <end position="454"/>
    </location>
</feature>
<evidence type="ECO:0000313" key="12">
    <source>
        <dbReference type="EMBL" id="KNC32438.1"/>
    </source>
</evidence>
<dbReference type="InterPro" id="IPR009003">
    <property type="entry name" value="Peptidase_S1_PA"/>
</dbReference>
<evidence type="ECO:0000256" key="2">
    <source>
        <dbReference type="ARBA" id="ARBA00022525"/>
    </source>
</evidence>
<dbReference type="EMBL" id="JRES01000310">
    <property type="protein sequence ID" value="KNC32438.1"/>
    <property type="molecule type" value="Genomic_DNA"/>
</dbReference>
<dbReference type="PANTHER" id="PTHR24258:SF136">
    <property type="entry name" value="GH06673P-RELATED"/>
    <property type="match status" value="1"/>
</dbReference>
<accession>A0A0L0CJ76</accession>
<dbReference type="SMART" id="SM00020">
    <property type="entry name" value="Tryp_SPc"/>
    <property type="match status" value="1"/>
</dbReference>
<feature type="compositionally biased region" description="Basic and acidic residues" evidence="9">
    <location>
        <begin position="131"/>
        <end position="140"/>
    </location>
</feature>
<comment type="subcellular location">
    <subcellularLocation>
        <location evidence="1">Secreted</location>
    </subcellularLocation>
</comment>
<gene>
    <name evidence="12" type="ORF">FF38_04966</name>
</gene>
<dbReference type="CDD" id="cd00190">
    <property type="entry name" value="Tryp_SPc"/>
    <property type="match status" value="1"/>
</dbReference>
<comment type="caution">
    <text evidence="12">The sequence shown here is derived from an EMBL/GenBank/DDBJ whole genome shotgun (WGS) entry which is preliminary data.</text>
</comment>
<feature type="chain" id="PRO_5005536605" evidence="10">
    <location>
        <begin position="21"/>
        <end position="459"/>
    </location>
</feature>
<dbReference type="GO" id="GO:0016485">
    <property type="term" value="P:protein processing"/>
    <property type="evidence" value="ECO:0007669"/>
    <property type="project" value="UniProtKB-ARBA"/>
</dbReference>
<organism evidence="12 13">
    <name type="scientific">Lucilia cuprina</name>
    <name type="common">Green bottle fly</name>
    <name type="synonym">Australian sheep blowfly</name>
    <dbReference type="NCBI Taxonomy" id="7375"/>
    <lineage>
        <taxon>Eukaryota</taxon>
        <taxon>Metazoa</taxon>
        <taxon>Ecdysozoa</taxon>
        <taxon>Arthropoda</taxon>
        <taxon>Hexapoda</taxon>
        <taxon>Insecta</taxon>
        <taxon>Pterygota</taxon>
        <taxon>Neoptera</taxon>
        <taxon>Endopterygota</taxon>
        <taxon>Diptera</taxon>
        <taxon>Brachycera</taxon>
        <taxon>Muscomorpha</taxon>
        <taxon>Oestroidea</taxon>
        <taxon>Calliphoridae</taxon>
        <taxon>Luciliinae</taxon>
        <taxon>Lucilia</taxon>
    </lineage>
</organism>
<dbReference type="FunFam" id="2.40.10.10:FF:000047">
    <property type="entry name" value="Trypsin eta"/>
    <property type="match status" value="1"/>
</dbReference>
<name>A0A0L0CJ76_LUCCU</name>
<dbReference type="InterPro" id="IPR033116">
    <property type="entry name" value="TRYPSIN_SER"/>
</dbReference>